<dbReference type="SUPFAM" id="SSF82866">
    <property type="entry name" value="Multidrug efflux transporter AcrB transmembrane domain"/>
    <property type="match status" value="2"/>
</dbReference>
<keyword evidence="2" id="KW-0812">Transmembrane</keyword>
<protein>
    <submittedName>
        <fullName evidence="3">Hydrophobe/amphiphile efflux-1 (HAE1) family protein</fullName>
    </submittedName>
</protein>
<evidence type="ECO:0000256" key="1">
    <source>
        <dbReference type="SAM" id="MobiDB-lite"/>
    </source>
</evidence>
<feature type="transmembrane region" description="Helical" evidence="2">
    <location>
        <begin position="336"/>
        <end position="353"/>
    </location>
</feature>
<dbReference type="Gene3D" id="1.20.1640.10">
    <property type="entry name" value="Multidrug efflux transporter AcrB transmembrane domain"/>
    <property type="match status" value="2"/>
</dbReference>
<feature type="transmembrane region" description="Helical" evidence="2">
    <location>
        <begin position="894"/>
        <end position="927"/>
    </location>
</feature>
<keyword evidence="2" id="KW-0472">Membrane</keyword>
<feature type="transmembrane region" description="Helical" evidence="2">
    <location>
        <begin position="861"/>
        <end position="882"/>
    </location>
</feature>
<dbReference type="SUPFAM" id="SSF82714">
    <property type="entry name" value="Multidrug efflux transporter AcrB TolC docking domain, DN and DC subdomains"/>
    <property type="match status" value="2"/>
</dbReference>
<reference evidence="3 4" key="1">
    <citation type="submission" date="2020-08" db="EMBL/GenBank/DDBJ databases">
        <title>Genomic Encyclopedia of Type Strains, Phase III (KMG-III): the genomes of soil and plant-associated and newly described type strains.</title>
        <authorList>
            <person name="Whitman W."/>
        </authorList>
    </citation>
    <scope>NUCLEOTIDE SEQUENCE [LARGE SCALE GENOMIC DNA]</scope>
    <source>
        <strain evidence="3 4">CECT 8897</strain>
    </source>
</reference>
<dbReference type="PANTHER" id="PTHR32063:SF0">
    <property type="entry name" value="SWARMING MOTILITY PROTEIN SWRC"/>
    <property type="match status" value="1"/>
</dbReference>
<dbReference type="EMBL" id="JACHXD010000001">
    <property type="protein sequence ID" value="MBB3117572.1"/>
    <property type="molecule type" value="Genomic_DNA"/>
</dbReference>
<dbReference type="PRINTS" id="PR00702">
    <property type="entry name" value="ACRIFLAVINRP"/>
</dbReference>
<feature type="region of interest" description="Disordered" evidence="1">
    <location>
        <begin position="1033"/>
        <end position="1054"/>
    </location>
</feature>
<feature type="transmembrane region" description="Helical" evidence="2">
    <location>
        <begin position="529"/>
        <end position="549"/>
    </location>
</feature>
<organism evidence="3 4">
    <name type="scientific">Pseudoduganella violacea</name>
    <dbReference type="NCBI Taxonomy" id="1715466"/>
    <lineage>
        <taxon>Bacteria</taxon>
        <taxon>Pseudomonadati</taxon>
        <taxon>Pseudomonadota</taxon>
        <taxon>Betaproteobacteria</taxon>
        <taxon>Burkholderiales</taxon>
        <taxon>Oxalobacteraceae</taxon>
        <taxon>Telluria group</taxon>
        <taxon>Pseudoduganella</taxon>
    </lineage>
</organism>
<evidence type="ECO:0000256" key="2">
    <source>
        <dbReference type="SAM" id="Phobius"/>
    </source>
</evidence>
<proteinExistence type="predicted"/>
<comment type="caution">
    <text evidence="3">The sequence shown here is derived from an EMBL/GenBank/DDBJ whole genome shotgun (WGS) entry which is preliminary data.</text>
</comment>
<dbReference type="Gene3D" id="3.30.2090.10">
    <property type="entry name" value="Multidrug efflux transporter AcrB TolC docking domain, DN and DC subdomains"/>
    <property type="match status" value="2"/>
</dbReference>
<dbReference type="Gene3D" id="3.30.70.1320">
    <property type="entry name" value="Multidrug efflux transporter AcrB pore domain like"/>
    <property type="match status" value="1"/>
</dbReference>
<dbReference type="Proteomes" id="UP000541535">
    <property type="component" value="Unassembled WGS sequence"/>
</dbReference>
<dbReference type="Gene3D" id="3.30.70.1430">
    <property type="entry name" value="Multidrug efflux transporter AcrB pore domain"/>
    <property type="match status" value="2"/>
</dbReference>
<feature type="transmembrane region" description="Helical" evidence="2">
    <location>
        <begin position="359"/>
        <end position="379"/>
    </location>
</feature>
<dbReference type="SUPFAM" id="SSF82693">
    <property type="entry name" value="Multidrug efflux transporter AcrB pore domain, PN1, PN2, PC1 and PC2 subdomains"/>
    <property type="match status" value="3"/>
</dbReference>
<dbReference type="Pfam" id="PF00873">
    <property type="entry name" value="ACR_tran"/>
    <property type="match status" value="1"/>
</dbReference>
<dbReference type="GO" id="GO:0005886">
    <property type="term" value="C:plasma membrane"/>
    <property type="evidence" value="ECO:0007669"/>
    <property type="project" value="TreeGrafter"/>
</dbReference>
<feature type="transmembrane region" description="Helical" evidence="2">
    <location>
        <begin position="458"/>
        <end position="480"/>
    </location>
</feature>
<gene>
    <name evidence="3" type="ORF">FHS03_000591</name>
</gene>
<dbReference type="InterPro" id="IPR001036">
    <property type="entry name" value="Acrflvin-R"/>
</dbReference>
<sequence>MWLTRTSIAQPVFATMVMVGLMVLGLFSYQRLGVEPMPDVQMPMMTIQVAYPGASPEIVENDITKPIEEAVNTISGIDFLASSSYEGRSVTWIGLTLQADVDRAMQELRDKMAQLRPQFPREAKDPQILRQQENAEPVATLTVSSASVDPRQLSTLTEQLIVKRLRGVAGVGTIEVSGQTSRRIQIQLRPERMKAQAVGVNEVIRAVQNRNQDVPAGAVSGAVTEQLVRVEGKVKEPSAFGKIIVARRANAPVYLEQVADVVDGEQEARSVARSNGQPAISLSLTKTQDANIVETGKGIAAAVDKLKAGLPPGVELAIVRSSSEAVERQLDNVKHMIIEGAALTVLIVFLFLQSWRSTVITALTLPIAVLATFIAMRLFGFTLNSMTLMALALCIGLLIDDAIVVRENIVRHLAMGKSHVRAALDGTQEIGLAVMATTFAIVAVFVPVAFMDGMIGRYFLQFGLTVSVAVLISLFVSFTLDPMLSSVWPDPEQDRFARLPWLGRWLAAFERGLDALHRAYDRLLRRALAWRKSTLGLALALFIGALLLLPTVGSEMQPQTDQGYITLGFKTPVGSSLVYTDGKLRQVEQALKEIPAIERVVATAGGENGVNSALLTLTLVPRQVAARPSQQVLEQQIRAKLQEIAGIDISLGWGKPIRVDILGQDADTLEATARQVMAKMAAIKGITDLEYSQTAENPAIGIHIKQEVASDLGLSPEQIGATLRPLLSGDPIGRWLGPDGQNYDISVQLPKHLRQDAGDLADLALAAGLPGPLGTPLGISQSAPVMVPLRQIADFRPAYSPQVIGRQFMQRRVGIYANVQGRPAGDVGQEVQAMTRAIALPPGVQFDLGGGMKQMREMQQAASVALAIAVIFIYLVLASQFASFLQPLAIMSSLSLSLIGVVLALLATGSTLNVFSVIGFIMLMGLVTKNAILLVDFSNQAQREGMGQHEALLHAGQVRLRPILMTTLAMIFGMLPMAIGAGEGGEIQAPMGRAVIGGVLTSTLLTLVVVPVAYSYLDTWGRRARRYFQQAHAAPGGAPETAAPEVARKELPLA</sequence>
<evidence type="ECO:0000313" key="4">
    <source>
        <dbReference type="Proteomes" id="UP000541535"/>
    </source>
</evidence>
<keyword evidence="4" id="KW-1185">Reference proteome</keyword>
<accession>A0A7W5B6R2</accession>
<feature type="transmembrane region" description="Helical" evidence="2">
    <location>
        <begin position="963"/>
        <end position="982"/>
    </location>
</feature>
<feature type="transmembrane region" description="Helical" evidence="2">
    <location>
        <begin position="12"/>
        <end position="29"/>
    </location>
</feature>
<dbReference type="InterPro" id="IPR027463">
    <property type="entry name" value="AcrB_DN_DC_subdom"/>
</dbReference>
<dbReference type="PANTHER" id="PTHR32063">
    <property type="match status" value="1"/>
</dbReference>
<dbReference type="RefSeq" id="WP_183439501.1">
    <property type="nucleotide sequence ID" value="NZ_JACHXD010000001.1"/>
</dbReference>
<name>A0A7W5B6R2_9BURK</name>
<evidence type="ECO:0000313" key="3">
    <source>
        <dbReference type="EMBL" id="MBB3117572.1"/>
    </source>
</evidence>
<feature type="transmembrane region" description="Helical" evidence="2">
    <location>
        <begin position="430"/>
        <end position="451"/>
    </location>
</feature>
<dbReference type="GO" id="GO:0042910">
    <property type="term" value="F:xenobiotic transmembrane transporter activity"/>
    <property type="evidence" value="ECO:0007669"/>
    <property type="project" value="TreeGrafter"/>
</dbReference>
<dbReference type="Gene3D" id="3.30.70.1440">
    <property type="entry name" value="Multidrug efflux transporter AcrB pore domain"/>
    <property type="match status" value="1"/>
</dbReference>
<feature type="transmembrane region" description="Helical" evidence="2">
    <location>
        <begin position="994"/>
        <end position="1017"/>
    </location>
</feature>
<feature type="compositionally biased region" description="Low complexity" evidence="1">
    <location>
        <begin position="1033"/>
        <end position="1045"/>
    </location>
</feature>
<dbReference type="AlphaFoldDB" id="A0A7W5B6R2"/>
<keyword evidence="2" id="KW-1133">Transmembrane helix</keyword>